<feature type="region of interest" description="Disordered" evidence="1">
    <location>
        <begin position="946"/>
        <end position="989"/>
    </location>
</feature>
<dbReference type="GO" id="GO:0005049">
    <property type="term" value="F:nuclear export signal receptor activity"/>
    <property type="evidence" value="ECO:0007669"/>
    <property type="project" value="TreeGrafter"/>
</dbReference>
<evidence type="ECO:0000256" key="1">
    <source>
        <dbReference type="SAM" id="MobiDB-lite"/>
    </source>
</evidence>
<dbReference type="EMBL" id="SZYD01000013">
    <property type="protein sequence ID" value="KAD4385083.1"/>
    <property type="molecule type" value="Genomic_DNA"/>
</dbReference>
<dbReference type="PANTHER" id="PTHR10997">
    <property type="entry name" value="IMPORTIN-7, 8, 11"/>
    <property type="match status" value="1"/>
</dbReference>
<proteinExistence type="predicted"/>
<evidence type="ECO:0008006" key="4">
    <source>
        <dbReference type="Google" id="ProtNLM"/>
    </source>
</evidence>
<dbReference type="GO" id="GO:0006611">
    <property type="term" value="P:protein export from nucleus"/>
    <property type="evidence" value="ECO:0007669"/>
    <property type="project" value="TreeGrafter"/>
</dbReference>
<organism evidence="2 3">
    <name type="scientific">Mikania micrantha</name>
    <name type="common">bitter vine</name>
    <dbReference type="NCBI Taxonomy" id="192012"/>
    <lineage>
        <taxon>Eukaryota</taxon>
        <taxon>Viridiplantae</taxon>
        <taxon>Streptophyta</taxon>
        <taxon>Embryophyta</taxon>
        <taxon>Tracheophyta</taxon>
        <taxon>Spermatophyta</taxon>
        <taxon>Magnoliopsida</taxon>
        <taxon>eudicotyledons</taxon>
        <taxon>Gunneridae</taxon>
        <taxon>Pentapetalae</taxon>
        <taxon>asterids</taxon>
        <taxon>campanulids</taxon>
        <taxon>Asterales</taxon>
        <taxon>Asteraceae</taxon>
        <taxon>Asteroideae</taxon>
        <taxon>Heliantheae alliance</taxon>
        <taxon>Eupatorieae</taxon>
        <taxon>Mikania</taxon>
    </lineage>
</organism>
<name>A0A5N6N5K6_9ASTR</name>
<dbReference type="GO" id="GO:0005635">
    <property type="term" value="C:nuclear envelope"/>
    <property type="evidence" value="ECO:0007669"/>
    <property type="project" value="TreeGrafter"/>
</dbReference>
<reference evidence="2 3" key="1">
    <citation type="submission" date="2019-05" db="EMBL/GenBank/DDBJ databases">
        <title>Mikania micrantha, genome provides insights into the molecular mechanism of rapid growth.</title>
        <authorList>
            <person name="Liu B."/>
        </authorList>
    </citation>
    <scope>NUCLEOTIDE SEQUENCE [LARGE SCALE GENOMIC DNA]</scope>
    <source>
        <strain evidence="2">NLD-2019</strain>
        <tissue evidence="2">Leaf</tissue>
    </source>
</reference>
<dbReference type="GO" id="GO:0006606">
    <property type="term" value="P:protein import into nucleus"/>
    <property type="evidence" value="ECO:0007669"/>
    <property type="project" value="TreeGrafter"/>
</dbReference>
<comment type="caution">
    <text evidence="2">The sequence shown here is derived from an EMBL/GenBank/DDBJ whole genome shotgun (WGS) entry which is preliminary data.</text>
</comment>
<evidence type="ECO:0000313" key="2">
    <source>
        <dbReference type="EMBL" id="KAD4385083.1"/>
    </source>
</evidence>
<dbReference type="OrthoDB" id="3268246at2759"/>
<sequence>MESTAQVALLLDNTLSADGDVRRSATGALDDLCCNPNFPFALISIATGGENQGQSIAAATYLKNFTRRNTSEASRVSKEFRDVLVRSLLQAQPAILKVLIEAFRPIVDADFVKTNLWHELVPELRLVIQDSDLVNKSGNSKWKTINALTVLQSVVRPFQYFLNPKLAKEPVPPQLELIAQEILVPLISLFHQFVEILCVQNKSEMEAEKSLLIMSKCIYYAVRSHMPSALVSLLPSLCQDLIRILHSLKFQDHGSEDGYTLRLKTGKRSLLIFCALITRHRKFSDKLMPDIINSVVKLLNVKIDFSMLDNLAERVVSLAFDVISRLLETGPGWRLVSPHFSSLLESAIFPAIIMNEKDVTEWEEDSDEYIRKNLPSELEEISGWREDLFTPRKSALNLLGVISISKGPPVVGSVTSKRKKGEKNKQKGRSCMGELLVLPFLSKFPIPSDVNTPITNKTINDYYGVLMAYGSLVDFLTEQKPAYISMLIRSRVLPLYTASFCHPYLVASANWILGELVSCLTQEMSPDVYSFLLKALVMEDTDISWYPVRISAAGAIAQLVENDFSPPEWLPILQIVVDRITIDNDVEIPVMYELLKTLVEAGADAVAPHIPHIVSLLAQHILKHIPLISEPWPQVVERGFAALSVMAQYWEGSLPDDIANNVVAAAGRSTIAKAFTDILQVAWLTPLENKNEVSESPSSLDDSSTLLTFIMSDVNENDAVQKLIVSKLLLAWASLISNWHGWEEEEDLSIFSCIKEASYLHKKVSLINFISGSTSQRSIIEGICGFVSNAFTQYPSVVHRASSSVHILLRLLTCSPEEEYIMHAVTASFTRAAFSSFKEKQSKHSPVWKPLLLAVCSCYLSYPEIVERTLEEDQHDGLRVWAVALCSISSIKFEHGLSNESEIKLAVMTLANLVTGLLMRNESREGLLWECLSALMEASVRLKELQEEGQDADENGDENASEDDNEDEDDEDDEDDDDDDDDVHEETEEEFLERCAQAAIDLENGTGVEEVDEDNQEQEIELGELDEVDALNIVQSLIARHHQILFQGPKLPQQLVSSFIDAFPESAAYLL</sequence>
<dbReference type="AlphaFoldDB" id="A0A5N6N5K6"/>
<evidence type="ECO:0000313" key="3">
    <source>
        <dbReference type="Proteomes" id="UP000326396"/>
    </source>
</evidence>
<dbReference type="InterPro" id="IPR016024">
    <property type="entry name" value="ARM-type_fold"/>
</dbReference>
<keyword evidence="3" id="KW-1185">Reference proteome</keyword>
<gene>
    <name evidence="2" type="ORF">E3N88_25251</name>
</gene>
<dbReference type="Proteomes" id="UP000326396">
    <property type="component" value="Linkage Group LG3"/>
</dbReference>
<dbReference type="Gene3D" id="1.25.10.10">
    <property type="entry name" value="Leucine-rich Repeat Variant"/>
    <property type="match status" value="1"/>
</dbReference>
<dbReference type="InterPro" id="IPR011989">
    <property type="entry name" value="ARM-like"/>
</dbReference>
<accession>A0A5N6N5K6</accession>
<dbReference type="PANTHER" id="PTHR10997:SF29">
    <property type="entry name" value="ARM REPEAT SUPERFAMILY PROTEIN"/>
    <property type="match status" value="1"/>
</dbReference>
<dbReference type="SUPFAM" id="SSF48371">
    <property type="entry name" value="ARM repeat"/>
    <property type="match status" value="1"/>
</dbReference>
<protein>
    <recommendedName>
        <fullName evidence="4">Importin N-terminal domain-containing protein</fullName>
    </recommendedName>
</protein>
<feature type="compositionally biased region" description="Acidic residues" evidence="1">
    <location>
        <begin position="947"/>
        <end position="989"/>
    </location>
</feature>
<dbReference type="GO" id="GO:0005829">
    <property type="term" value="C:cytosol"/>
    <property type="evidence" value="ECO:0007669"/>
    <property type="project" value="TreeGrafter"/>
</dbReference>